<dbReference type="EMBL" id="RRYP01004795">
    <property type="protein sequence ID" value="TNV82572.1"/>
    <property type="molecule type" value="Genomic_DNA"/>
</dbReference>
<keyword evidence="2" id="KW-1185">Reference proteome</keyword>
<protein>
    <submittedName>
        <fullName evidence="1">Uncharacterized protein</fullName>
    </submittedName>
</protein>
<dbReference type="Proteomes" id="UP000785679">
    <property type="component" value="Unassembled WGS sequence"/>
</dbReference>
<evidence type="ECO:0000313" key="1">
    <source>
        <dbReference type="EMBL" id="TNV82572.1"/>
    </source>
</evidence>
<name>A0A8J8NVV0_HALGN</name>
<dbReference type="AlphaFoldDB" id="A0A8J8NVV0"/>
<sequence>MLTSHLTLIISTIELSLPPLHRLLFCQLLVLIAFDHLPIALLPSLCLYHSKNPDVFKYLSPPLYRWLENSRGMTLSSKQFVP</sequence>
<evidence type="ECO:0000313" key="2">
    <source>
        <dbReference type="Proteomes" id="UP000785679"/>
    </source>
</evidence>
<accession>A0A8J8NVV0</accession>
<comment type="caution">
    <text evidence="1">The sequence shown here is derived from an EMBL/GenBank/DDBJ whole genome shotgun (WGS) entry which is preliminary data.</text>
</comment>
<reference evidence="1" key="1">
    <citation type="submission" date="2019-06" db="EMBL/GenBank/DDBJ databases">
        <authorList>
            <person name="Zheng W."/>
        </authorList>
    </citation>
    <scope>NUCLEOTIDE SEQUENCE</scope>
    <source>
        <strain evidence="1">QDHG01</strain>
    </source>
</reference>
<gene>
    <name evidence="1" type="ORF">FGO68_gene5049</name>
</gene>
<proteinExistence type="predicted"/>
<organism evidence="1 2">
    <name type="scientific">Halteria grandinella</name>
    <dbReference type="NCBI Taxonomy" id="5974"/>
    <lineage>
        <taxon>Eukaryota</taxon>
        <taxon>Sar</taxon>
        <taxon>Alveolata</taxon>
        <taxon>Ciliophora</taxon>
        <taxon>Intramacronucleata</taxon>
        <taxon>Spirotrichea</taxon>
        <taxon>Stichotrichia</taxon>
        <taxon>Sporadotrichida</taxon>
        <taxon>Halteriidae</taxon>
        <taxon>Halteria</taxon>
    </lineage>
</organism>